<evidence type="ECO:0000313" key="2">
    <source>
        <dbReference type="EMBL" id="GJE99604.1"/>
    </source>
</evidence>
<dbReference type="AlphaFoldDB" id="A0A9P3GU53"/>
<feature type="region of interest" description="Disordered" evidence="1">
    <location>
        <begin position="1"/>
        <end position="41"/>
    </location>
</feature>
<accession>A0A9P3GU53</accession>
<organism evidence="2 3">
    <name type="scientific">Phanerochaete sordida</name>
    <dbReference type="NCBI Taxonomy" id="48140"/>
    <lineage>
        <taxon>Eukaryota</taxon>
        <taxon>Fungi</taxon>
        <taxon>Dikarya</taxon>
        <taxon>Basidiomycota</taxon>
        <taxon>Agaricomycotina</taxon>
        <taxon>Agaricomycetes</taxon>
        <taxon>Polyporales</taxon>
        <taxon>Phanerochaetaceae</taxon>
        <taxon>Phanerochaete</taxon>
    </lineage>
</organism>
<sequence>MHRRDPGCRALRSPRPRRVSDRSKTIKIKSQRKGSLQARPHMTIDIPVTDALPFCSAMLLTMHVLDTDTDDNRSSFRRLQSNNRWCCHEIRVLASQNL</sequence>
<name>A0A9P3GU53_9APHY</name>
<protein>
    <submittedName>
        <fullName evidence="2">Uncharacterized protein</fullName>
    </submittedName>
</protein>
<reference evidence="2 3" key="1">
    <citation type="submission" date="2021-08" db="EMBL/GenBank/DDBJ databases">
        <title>Draft Genome Sequence of Phanerochaete sordida strain YK-624.</title>
        <authorList>
            <person name="Mori T."/>
            <person name="Dohra H."/>
            <person name="Suzuki T."/>
            <person name="Kawagishi H."/>
            <person name="Hirai H."/>
        </authorList>
    </citation>
    <scope>NUCLEOTIDE SEQUENCE [LARGE SCALE GENOMIC DNA]</scope>
    <source>
        <strain evidence="2 3">YK-624</strain>
    </source>
</reference>
<gene>
    <name evidence="2" type="ORF">PsYK624_158720</name>
</gene>
<keyword evidence="3" id="KW-1185">Reference proteome</keyword>
<dbReference type="EMBL" id="BPQB01000114">
    <property type="protein sequence ID" value="GJE99604.1"/>
    <property type="molecule type" value="Genomic_DNA"/>
</dbReference>
<comment type="caution">
    <text evidence="2">The sequence shown here is derived from an EMBL/GenBank/DDBJ whole genome shotgun (WGS) entry which is preliminary data.</text>
</comment>
<evidence type="ECO:0000313" key="3">
    <source>
        <dbReference type="Proteomes" id="UP000703269"/>
    </source>
</evidence>
<proteinExistence type="predicted"/>
<dbReference type="Proteomes" id="UP000703269">
    <property type="component" value="Unassembled WGS sequence"/>
</dbReference>
<evidence type="ECO:0000256" key="1">
    <source>
        <dbReference type="SAM" id="MobiDB-lite"/>
    </source>
</evidence>